<dbReference type="Proteomes" id="UP000192671">
    <property type="component" value="Unassembled WGS sequence"/>
</dbReference>
<evidence type="ECO:0000313" key="1">
    <source>
        <dbReference type="EMBL" id="ORI08547.1"/>
    </source>
</evidence>
<evidence type="ECO:0000313" key="2">
    <source>
        <dbReference type="Proteomes" id="UP000192671"/>
    </source>
</evidence>
<sequence length="229" mass="26994">MLTAKKIYTQIERITADIIKTGLCDDQNFPSIRKYSEGIEEVSVSTYDNNIFLKSIPYTDMYLELYRNRMFNIKMIDGALIQMQYRFRKDKIESHRLAFFPAPDLEIFQNESDLYLEDEIYSDILDRRVVSVPLRFDFDDGKDSHGEKISQPIIHPVSHLTIGQYRNCRIPVSSALTPYQFLKFVIMNFYNTAYTSYSSHFTEHKDCFDTTLYLEETEIVNICTPVYKK</sequence>
<proteinExistence type="predicted"/>
<dbReference type="InterPro" id="IPR018742">
    <property type="entry name" value="DUF2290"/>
</dbReference>
<name>A0A1X0U3N0_9BACT</name>
<dbReference type="EMBL" id="LVWL01000018">
    <property type="protein sequence ID" value="ORI08547.1"/>
    <property type="molecule type" value="Genomic_DNA"/>
</dbReference>
<gene>
    <name evidence="1" type="ORF">A3835_03140</name>
</gene>
<evidence type="ECO:0008006" key="3">
    <source>
        <dbReference type="Google" id="ProtNLM"/>
    </source>
</evidence>
<reference evidence="1 2" key="1">
    <citation type="journal article" date="2017" name="Gene Rep">
        <title>The ribosomal RNA operon (rrn) of Campylobacter concisus supports molecular typing to genomospecies level.</title>
        <authorList>
            <person name="Huq M."/>
            <person name="Van T.T.H."/>
            <person name="Gurtler V."/>
            <person name="Elshagmani E."/>
            <person name="Allemailem K.S."/>
            <person name="Smooker P.M."/>
            <person name="Istivan T.S."/>
        </authorList>
    </citation>
    <scope>NUCLEOTIDE SEQUENCE [LARGE SCALE GENOMIC DNA]</scope>
    <source>
        <strain evidence="1 2">RCH 26</strain>
    </source>
</reference>
<accession>A0A1X0U3N0</accession>
<comment type="caution">
    <text evidence="1">The sequence shown here is derived from an EMBL/GenBank/DDBJ whole genome shotgun (WGS) entry which is preliminary data.</text>
</comment>
<protein>
    <recommendedName>
        <fullName evidence="3">DUF2290 domain-containing protein</fullName>
    </recommendedName>
</protein>
<dbReference type="Pfam" id="PF10053">
    <property type="entry name" value="DUF2290"/>
    <property type="match status" value="1"/>
</dbReference>
<dbReference type="AlphaFoldDB" id="A0A1X0U3N0"/>
<organism evidence="1 2">
    <name type="scientific">Campylobacter concisus</name>
    <dbReference type="NCBI Taxonomy" id="199"/>
    <lineage>
        <taxon>Bacteria</taxon>
        <taxon>Pseudomonadati</taxon>
        <taxon>Campylobacterota</taxon>
        <taxon>Epsilonproteobacteria</taxon>
        <taxon>Campylobacterales</taxon>
        <taxon>Campylobacteraceae</taxon>
        <taxon>Campylobacter</taxon>
    </lineage>
</organism>